<feature type="transmembrane region" description="Helical" evidence="10">
    <location>
        <begin position="247"/>
        <end position="272"/>
    </location>
</feature>
<dbReference type="InterPro" id="IPR004117">
    <property type="entry name" value="7tm6_olfct_rcpt"/>
</dbReference>
<dbReference type="Proteomes" id="UP001162162">
    <property type="component" value="Unassembled WGS sequence"/>
</dbReference>
<gene>
    <name evidence="11" type="ORF">NQ318_004016</name>
</gene>
<evidence type="ECO:0000256" key="6">
    <source>
        <dbReference type="ARBA" id="ARBA00022989"/>
    </source>
</evidence>
<accession>A0AAV8ZA02</accession>
<organism evidence="11 12">
    <name type="scientific">Aromia moschata</name>
    <dbReference type="NCBI Taxonomy" id="1265417"/>
    <lineage>
        <taxon>Eukaryota</taxon>
        <taxon>Metazoa</taxon>
        <taxon>Ecdysozoa</taxon>
        <taxon>Arthropoda</taxon>
        <taxon>Hexapoda</taxon>
        <taxon>Insecta</taxon>
        <taxon>Pterygota</taxon>
        <taxon>Neoptera</taxon>
        <taxon>Endopterygota</taxon>
        <taxon>Coleoptera</taxon>
        <taxon>Polyphaga</taxon>
        <taxon>Cucujiformia</taxon>
        <taxon>Chrysomeloidea</taxon>
        <taxon>Cerambycidae</taxon>
        <taxon>Cerambycinae</taxon>
        <taxon>Callichromatini</taxon>
        <taxon>Aromia</taxon>
    </lineage>
</organism>
<name>A0AAV8ZA02_9CUCU</name>
<dbReference type="EMBL" id="JAPWTK010000009">
    <property type="protein sequence ID" value="KAJ8960291.1"/>
    <property type="molecule type" value="Genomic_DNA"/>
</dbReference>
<keyword evidence="4 10" id="KW-0812">Transmembrane</keyword>
<dbReference type="GO" id="GO:0005549">
    <property type="term" value="F:odorant binding"/>
    <property type="evidence" value="ECO:0007669"/>
    <property type="project" value="InterPro"/>
</dbReference>
<keyword evidence="7 10" id="KW-0472">Membrane</keyword>
<dbReference type="PANTHER" id="PTHR21137">
    <property type="entry name" value="ODORANT RECEPTOR"/>
    <property type="match status" value="1"/>
</dbReference>
<dbReference type="PANTHER" id="PTHR21137:SF35">
    <property type="entry name" value="ODORANT RECEPTOR 19A-RELATED"/>
    <property type="match status" value="1"/>
</dbReference>
<keyword evidence="9" id="KW-0807">Transducer</keyword>
<keyword evidence="8" id="KW-0675">Receptor</keyword>
<evidence type="ECO:0000256" key="3">
    <source>
        <dbReference type="ARBA" id="ARBA00022606"/>
    </source>
</evidence>
<evidence type="ECO:0000256" key="1">
    <source>
        <dbReference type="ARBA" id="ARBA00004651"/>
    </source>
</evidence>
<evidence type="ECO:0000313" key="12">
    <source>
        <dbReference type="Proteomes" id="UP001162162"/>
    </source>
</evidence>
<evidence type="ECO:0000256" key="5">
    <source>
        <dbReference type="ARBA" id="ARBA00022725"/>
    </source>
</evidence>
<dbReference type="GO" id="GO:0007165">
    <property type="term" value="P:signal transduction"/>
    <property type="evidence" value="ECO:0007669"/>
    <property type="project" value="UniProtKB-KW"/>
</dbReference>
<sequence length="307" mass="35765">MYQVCQFRSPKMLPGGKVTVNNWKLLSIEKNITFSILFTIGTSLIFCYLHYSDFSIFSETLSMIITMIAYLCKLTNFISQSGTLVELERILDNPIFTSVSKDEEIILKHHTRSLRIITNIYRTLCILTVVFYFTNSFIDSDRQNGLKLPLPAWFPFETRDHYYKVYFLQLVTMIVAVWFNLAMDLLLVKLLALGEAEFEVLKHRLRNITSRDEDEKIGFDHLVEKRLRKCIFHHEHNLRFVALTENVFSLGVLVQFMCSVLVTCLNGFYILVISLKSVQFVQRIVYSSCMLCQIATYCWYGQVLADS</sequence>
<evidence type="ECO:0000313" key="11">
    <source>
        <dbReference type="EMBL" id="KAJ8960291.1"/>
    </source>
</evidence>
<evidence type="ECO:0000256" key="4">
    <source>
        <dbReference type="ARBA" id="ARBA00022692"/>
    </source>
</evidence>
<evidence type="ECO:0000256" key="9">
    <source>
        <dbReference type="ARBA" id="ARBA00023224"/>
    </source>
</evidence>
<evidence type="ECO:0000256" key="7">
    <source>
        <dbReference type="ARBA" id="ARBA00023136"/>
    </source>
</evidence>
<comment type="subcellular location">
    <subcellularLocation>
        <location evidence="1">Cell membrane</location>
        <topology evidence="1">Multi-pass membrane protein</topology>
    </subcellularLocation>
</comment>
<feature type="transmembrane region" description="Helical" evidence="10">
    <location>
        <begin position="32"/>
        <end position="49"/>
    </location>
</feature>
<dbReference type="GO" id="GO:0004984">
    <property type="term" value="F:olfactory receptor activity"/>
    <property type="evidence" value="ECO:0007669"/>
    <property type="project" value="InterPro"/>
</dbReference>
<keyword evidence="6 10" id="KW-1133">Transmembrane helix</keyword>
<evidence type="ECO:0000256" key="2">
    <source>
        <dbReference type="ARBA" id="ARBA00022475"/>
    </source>
</evidence>
<evidence type="ECO:0000256" key="10">
    <source>
        <dbReference type="SAM" id="Phobius"/>
    </source>
</evidence>
<feature type="transmembrane region" description="Helical" evidence="10">
    <location>
        <begin position="120"/>
        <end position="138"/>
    </location>
</feature>
<evidence type="ECO:0008006" key="13">
    <source>
        <dbReference type="Google" id="ProtNLM"/>
    </source>
</evidence>
<reference evidence="11" key="1">
    <citation type="journal article" date="2023" name="Insect Mol. Biol.">
        <title>Genome sequencing provides insights into the evolution of gene families encoding plant cell wall-degrading enzymes in longhorned beetles.</title>
        <authorList>
            <person name="Shin N.R."/>
            <person name="Okamura Y."/>
            <person name="Kirsch R."/>
            <person name="Pauchet Y."/>
        </authorList>
    </citation>
    <scope>NUCLEOTIDE SEQUENCE</scope>
    <source>
        <strain evidence="11">AMC_N1</strain>
    </source>
</reference>
<feature type="non-terminal residue" evidence="11">
    <location>
        <position position="307"/>
    </location>
</feature>
<keyword evidence="3" id="KW-0716">Sensory transduction</keyword>
<keyword evidence="5" id="KW-0552">Olfaction</keyword>
<proteinExistence type="predicted"/>
<keyword evidence="12" id="KW-1185">Reference proteome</keyword>
<feature type="transmembrane region" description="Helical" evidence="10">
    <location>
        <begin position="165"/>
        <end position="183"/>
    </location>
</feature>
<evidence type="ECO:0000256" key="8">
    <source>
        <dbReference type="ARBA" id="ARBA00023170"/>
    </source>
</evidence>
<keyword evidence="2" id="KW-1003">Cell membrane</keyword>
<dbReference type="Pfam" id="PF02949">
    <property type="entry name" value="7tm_6"/>
    <property type="match status" value="1"/>
</dbReference>
<dbReference type="AlphaFoldDB" id="A0AAV8ZA02"/>
<comment type="caution">
    <text evidence="11">The sequence shown here is derived from an EMBL/GenBank/DDBJ whole genome shotgun (WGS) entry which is preliminary data.</text>
</comment>
<protein>
    <recommendedName>
        <fullName evidence="13">Odorant receptor</fullName>
    </recommendedName>
</protein>
<dbReference type="GO" id="GO:0005886">
    <property type="term" value="C:plasma membrane"/>
    <property type="evidence" value="ECO:0007669"/>
    <property type="project" value="UniProtKB-SubCell"/>
</dbReference>